<feature type="transmembrane region" description="Helical" evidence="5">
    <location>
        <begin position="280"/>
        <end position="304"/>
    </location>
</feature>
<evidence type="ECO:0000256" key="1">
    <source>
        <dbReference type="ARBA" id="ARBA00004141"/>
    </source>
</evidence>
<protein>
    <submittedName>
        <fullName evidence="6">DgyrCDS9041</fullName>
    </submittedName>
</protein>
<evidence type="ECO:0000256" key="4">
    <source>
        <dbReference type="ARBA" id="ARBA00023136"/>
    </source>
</evidence>
<dbReference type="Gene3D" id="1.10.1450.10">
    <property type="entry name" value="Tetraspanin"/>
    <property type="match status" value="1"/>
</dbReference>
<comment type="subcellular location">
    <subcellularLocation>
        <location evidence="1">Membrane</location>
        <topology evidence="1">Multi-pass membrane protein</topology>
    </subcellularLocation>
</comment>
<feature type="transmembrane region" description="Helical" evidence="5">
    <location>
        <begin position="56"/>
        <end position="81"/>
    </location>
</feature>
<keyword evidence="3 5" id="KW-1133">Transmembrane helix</keyword>
<dbReference type="GO" id="GO:0016020">
    <property type="term" value="C:membrane"/>
    <property type="evidence" value="ECO:0007669"/>
    <property type="project" value="UniProtKB-SubCell"/>
</dbReference>
<organism evidence="6 7">
    <name type="scientific">Dimorphilus gyrociliatus</name>
    <dbReference type="NCBI Taxonomy" id="2664684"/>
    <lineage>
        <taxon>Eukaryota</taxon>
        <taxon>Metazoa</taxon>
        <taxon>Spiralia</taxon>
        <taxon>Lophotrochozoa</taxon>
        <taxon>Annelida</taxon>
        <taxon>Polychaeta</taxon>
        <taxon>Polychaeta incertae sedis</taxon>
        <taxon>Dinophilidae</taxon>
        <taxon>Dimorphilus</taxon>
    </lineage>
</organism>
<evidence type="ECO:0000313" key="6">
    <source>
        <dbReference type="EMBL" id="CAD5120473.1"/>
    </source>
</evidence>
<gene>
    <name evidence="6" type="ORF">DGYR_LOCUS8568</name>
</gene>
<evidence type="ECO:0000313" key="7">
    <source>
        <dbReference type="Proteomes" id="UP000549394"/>
    </source>
</evidence>
<keyword evidence="4 5" id="KW-0472">Membrane</keyword>
<dbReference type="InterPro" id="IPR008952">
    <property type="entry name" value="Tetraspanin_EC2_sf"/>
</dbReference>
<comment type="caution">
    <text evidence="6">The sequence shown here is derived from an EMBL/GenBank/DDBJ whole genome shotgun (WGS) entry which is preliminary data.</text>
</comment>
<proteinExistence type="predicted"/>
<evidence type="ECO:0000256" key="5">
    <source>
        <dbReference type="SAM" id="Phobius"/>
    </source>
</evidence>
<evidence type="ECO:0000256" key="2">
    <source>
        <dbReference type="ARBA" id="ARBA00022692"/>
    </source>
</evidence>
<keyword evidence="2 5" id="KW-0812">Transmembrane</keyword>
<feature type="transmembrane region" description="Helical" evidence="5">
    <location>
        <begin position="87"/>
        <end position="103"/>
    </location>
</feature>
<keyword evidence="7" id="KW-1185">Reference proteome</keyword>
<reference evidence="6 7" key="1">
    <citation type="submission" date="2020-08" db="EMBL/GenBank/DDBJ databases">
        <authorList>
            <person name="Hejnol A."/>
        </authorList>
    </citation>
    <scope>NUCLEOTIDE SEQUENCE [LARGE SCALE GENOMIC DNA]</scope>
</reference>
<accession>A0A7I8VW93</accession>
<name>A0A7I8VW93_9ANNE</name>
<dbReference type="SUPFAM" id="SSF48652">
    <property type="entry name" value="Tetraspanin"/>
    <property type="match status" value="1"/>
</dbReference>
<dbReference type="Proteomes" id="UP000549394">
    <property type="component" value="Unassembled WGS sequence"/>
</dbReference>
<dbReference type="InterPro" id="IPR018499">
    <property type="entry name" value="Tetraspanin/Peripherin"/>
</dbReference>
<feature type="transmembrane region" description="Helical" evidence="5">
    <location>
        <begin position="6"/>
        <end position="29"/>
    </location>
</feature>
<sequence length="364" mass="40816">MIRPLLILVNVLLIFIASSAVVLASYLAFTPSYITLYRAAEYEVDKNPSQKAQVNIIQVAVISMISLFFFVYVGAIVGLAGAITKDRVALGIYMVLLALLFVLKVKKRRGGREKLHVFEKRNLICLALFQLVIVIYVAVSEPLNPFIPSIVEIYKRSFDPEDTDRNQGKVILWRKAIHKVQENFQCCAFKSITEYAAAVAPGDVSAAAPFPRSCCKTYDPDKNDFYDEDCYKQMITYIRHVNITKDPFRKANFPNLPPTSTFHNGTCLATVKSYLNKNKLFMILSFAILPFLLLIFLVCACVVCKKAKVPEEALNVTDSAIPVGASSINRTVSGMRMQRATKSKSGGILSRRDNDNFLEHEDFI</sequence>
<feature type="transmembrane region" description="Helical" evidence="5">
    <location>
        <begin position="123"/>
        <end position="139"/>
    </location>
</feature>
<dbReference type="AlphaFoldDB" id="A0A7I8VW93"/>
<dbReference type="Pfam" id="PF00335">
    <property type="entry name" value="Tetraspanin"/>
    <property type="match status" value="1"/>
</dbReference>
<evidence type="ECO:0000256" key="3">
    <source>
        <dbReference type="ARBA" id="ARBA00022989"/>
    </source>
</evidence>
<dbReference type="EMBL" id="CAJFCJ010000012">
    <property type="protein sequence ID" value="CAD5120473.1"/>
    <property type="molecule type" value="Genomic_DNA"/>
</dbReference>